<proteinExistence type="predicted"/>
<dbReference type="EMBL" id="LJHD01000190">
    <property type="protein sequence ID" value="ONI42295.1"/>
    <property type="molecule type" value="Genomic_DNA"/>
</dbReference>
<accession>A0ACC8XG41</accession>
<dbReference type="Proteomes" id="UP000188637">
    <property type="component" value="Unassembled WGS sequence"/>
</dbReference>
<sequence length="714" mass="78550">MNKFKNSNLSGKLATTIGGVVTVILITLTVLVAIQVSISTTNYIYSVFSNKAELSGIKVQNIIDQTFSTVSDLQAYSEKQFNYLGSAYLKNNEVDPTSKNSAAYDSLMSAENVEMENYILNTAWSAVGGNEDISALGVYFEPYAFDPLREIYGIEVFKKNAENNTVEAINNYDDYASQEYYTVTRDTKKPHITAPTTDPTGNLIIYISFPIIYQDEVQGVIVMDILLESFEKTRFTDTKYETLFSAILTENMQIIYDSEDVNNVGKFVSDFIRDEDIAEWKKLAAKKEPFDLTTKYRDGVEPKNLKHERYLYPITAADQTWWAHVEITTNELYASIRELLTLIIIFSIMALGIVISITVSILSTALKPLNHILLAAKSLSEGDLDISLNINSDNEIGDLANVFKKMSTSLQFIISEIEVVLSHMADGDFTTIKHIKGKEYFVGAYAPIRKSLIEIGNKLSETLSNISHAAKDVSVSAEDIAKGSSDLAEGTTKQTNIIQDFAVIANEIAHNINNTVSKMEETNQISTEAKLKANQGTTAMTQMLTSMEAINNSSRTISTVLKTVENIAEQTNLLALNAAIEAARAGESGKGFAVVANEIRDLATRSSATVKEIEEIIHHSIEDVLQGQDMANNTAESLKEIVITIEKTAEIAGSLLSITENQKSSLKDLTDGTQQISSLIEATAATSEESAAVGQDLASQAENLAHMMDYFKVN</sequence>
<comment type="caution">
    <text evidence="1">The sequence shown here is derived from an EMBL/GenBank/DDBJ whole genome shotgun (WGS) entry which is preliminary data.</text>
</comment>
<reference evidence="1" key="1">
    <citation type="submission" date="2016-08" db="EMBL/GenBank/DDBJ databases">
        <authorList>
            <person name="Ngugi D.K."/>
            <person name="Miyake S."/>
            <person name="Stingl U."/>
        </authorList>
    </citation>
    <scope>NUCLEOTIDE SEQUENCE</scope>
    <source>
        <strain evidence="1">SCG-D08WGA-EpuloA1</strain>
    </source>
</reference>
<organism evidence="1 2">
    <name type="scientific">Candidatus Epulonipiscium fishelsonii</name>
    <dbReference type="NCBI Taxonomy" id="77094"/>
    <lineage>
        <taxon>Bacteria</taxon>
        <taxon>Bacillati</taxon>
        <taxon>Bacillota</taxon>
        <taxon>Clostridia</taxon>
        <taxon>Lachnospirales</taxon>
        <taxon>Lachnospiraceae</taxon>
        <taxon>Candidatus Epulonipiscium</taxon>
    </lineage>
</organism>
<gene>
    <name evidence="1" type="ORF">AN640_01270</name>
</gene>
<keyword evidence="2" id="KW-1185">Reference proteome</keyword>
<name>A0ACC8XG41_9FIRM</name>
<evidence type="ECO:0000313" key="1">
    <source>
        <dbReference type="EMBL" id="ONI42295.1"/>
    </source>
</evidence>
<evidence type="ECO:0000313" key="2">
    <source>
        <dbReference type="Proteomes" id="UP000188637"/>
    </source>
</evidence>
<protein>
    <submittedName>
        <fullName evidence="1">Uncharacterized protein</fullName>
    </submittedName>
</protein>